<dbReference type="PANTHER" id="PTHR12899">
    <property type="entry name" value="39S RIBOSOMAL PROTEIN L18, MITOCHONDRIAL"/>
    <property type="match status" value="1"/>
</dbReference>
<evidence type="ECO:0000256" key="6">
    <source>
        <dbReference type="ARBA" id="ARBA00035197"/>
    </source>
</evidence>
<dbReference type="SUPFAM" id="SSF53137">
    <property type="entry name" value="Translational machinery components"/>
    <property type="match status" value="1"/>
</dbReference>
<comment type="subunit">
    <text evidence="7">Part of the 50S ribosomal subunit; part of the 5S rRNA/L5/L18/L25 subcomplex. Contacts the 5S and 23S rRNAs.</text>
</comment>
<dbReference type="GO" id="GO:0022625">
    <property type="term" value="C:cytosolic large ribosomal subunit"/>
    <property type="evidence" value="ECO:0007669"/>
    <property type="project" value="TreeGrafter"/>
</dbReference>
<keyword evidence="5 7" id="KW-0687">Ribonucleoprotein</keyword>
<dbReference type="GO" id="GO:0003735">
    <property type="term" value="F:structural constituent of ribosome"/>
    <property type="evidence" value="ECO:0007669"/>
    <property type="project" value="InterPro"/>
</dbReference>
<comment type="similarity">
    <text evidence="1 7">Belongs to the universal ribosomal protein uL18 family.</text>
</comment>
<accession>A0A915YJM3</accession>
<dbReference type="InterPro" id="IPR057268">
    <property type="entry name" value="Ribosomal_L18"/>
</dbReference>
<dbReference type="EMBL" id="AP026867">
    <property type="protein sequence ID" value="BDS14197.1"/>
    <property type="molecule type" value="Genomic_DNA"/>
</dbReference>
<evidence type="ECO:0000313" key="10">
    <source>
        <dbReference type="Proteomes" id="UP001060919"/>
    </source>
</evidence>
<dbReference type="HAMAP" id="MF_01337_B">
    <property type="entry name" value="Ribosomal_uL18_B"/>
    <property type="match status" value="1"/>
</dbReference>
<comment type="function">
    <text evidence="7">This is one of the proteins that bind and probably mediate the attachment of the 5S RNA into the large ribosomal subunit, where it forms part of the central protuberance.</text>
</comment>
<name>A0A915YJM3_9BACT</name>
<sequence>MSSKTLSSRKRVHRRIRKKISGTATRPRLSVFRSNKNIYAQLINDETATTIVAAAAKEVEGSTKIDQAKAVGRLLATKAIEAGITSVVFDRSGYIYHGRIKALAEGARGERKEDGTNELLQF</sequence>
<dbReference type="Proteomes" id="UP001060919">
    <property type="component" value="Chromosome"/>
</dbReference>
<proteinExistence type="inferred from homology"/>
<evidence type="ECO:0000256" key="7">
    <source>
        <dbReference type="HAMAP-Rule" id="MF_01337"/>
    </source>
</evidence>
<evidence type="ECO:0000256" key="3">
    <source>
        <dbReference type="ARBA" id="ARBA00022884"/>
    </source>
</evidence>
<dbReference type="PANTHER" id="PTHR12899:SF3">
    <property type="entry name" value="LARGE RIBOSOMAL SUBUNIT PROTEIN UL18M"/>
    <property type="match status" value="1"/>
</dbReference>
<gene>
    <name evidence="7" type="primary">rplR</name>
    <name evidence="9" type="ORF">AsAng_0049750</name>
</gene>
<dbReference type="GO" id="GO:0006412">
    <property type="term" value="P:translation"/>
    <property type="evidence" value="ECO:0007669"/>
    <property type="project" value="UniProtKB-UniRule"/>
</dbReference>
<evidence type="ECO:0000313" key="9">
    <source>
        <dbReference type="EMBL" id="BDS14197.1"/>
    </source>
</evidence>
<dbReference type="Pfam" id="PF00861">
    <property type="entry name" value="Ribosomal_L18p"/>
    <property type="match status" value="1"/>
</dbReference>
<dbReference type="InterPro" id="IPR005484">
    <property type="entry name" value="Ribosomal_uL18_bac/plant/anim"/>
</dbReference>
<evidence type="ECO:0000256" key="8">
    <source>
        <dbReference type="SAM" id="MobiDB-lite"/>
    </source>
</evidence>
<keyword evidence="10" id="KW-1185">Reference proteome</keyword>
<dbReference type="RefSeq" id="WP_264789422.1">
    <property type="nucleotide sequence ID" value="NZ_AP026867.1"/>
</dbReference>
<dbReference type="KEGG" id="aup:AsAng_0049750"/>
<evidence type="ECO:0000256" key="5">
    <source>
        <dbReference type="ARBA" id="ARBA00023274"/>
    </source>
</evidence>
<evidence type="ECO:0000256" key="1">
    <source>
        <dbReference type="ARBA" id="ARBA00007116"/>
    </source>
</evidence>
<evidence type="ECO:0000256" key="2">
    <source>
        <dbReference type="ARBA" id="ARBA00022730"/>
    </source>
</evidence>
<dbReference type="FunFam" id="3.30.420.100:FF:000001">
    <property type="entry name" value="50S ribosomal protein L18"/>
    <property type="match status" value="1"/>
</dbReference>
<reference evidence="9" key="1">
    <citation type="submission" date="2022-09" db="EMBL/GenBank/DDBJ databases">
        <title>Aureispira anguillicida sp. nov., isolated from Leptocephalus of Japanese eel Anguilla japonica.</title>
        <authorList>
            <person name="Yuasa K."/>
            <person name="Mekata T."/>
            <person name="Ikunari K."/>
        </authorList>
    </citation>
    <scope>NUCLEOTIDE SEQUENCE</scope>
    <source>
        <strain evidence="9">EL160426</strain>
    </source>
</reference>
<organism evidence="9 10">
    <name type="scientific">Aureispira anguillae</name>
    <dbReference type="NCBI Taxonomy" id="2864201"/>
    <lineage>
        <taxon>Bacteria</taxon>
        <taxon>Pseudomonadati</taxon>
        <taxon>Bacteroidota</taxon>
        <taxon>Saprospiria</taxon>
        <taxon>Saprospirales</taxon>
        <taxon>Saprospiraceae</taxon>
        <taxon>Aureispira</taxon>
    </lineage>
</organism>
<dbReference type="NCBIfam" id="TIGR00060">
    <property type="entry name" value="L18_bact"/>
    <property type="match status" value="1"/>
</dbReference>
<keyword evidence="3 7" id="KW-0694">RNA-binding</keyword>
<evidence type="ECO:0000256" key="4">
    <source>
        <dbReference type="ARBA" id="ARBA00022980"/>
    </source>
</evidence>
<dbReference type="CDD" id="cd00432">
    <property type="entry name" value="Ribosomal_L18_L5e"/>
    <property type="match status" value="1"/>
</dbReference>
<dbReference type="GO" id="GO:0008097">
    <property type="term" value="F:5S rRNA binding"/>
    <property type="evidence" value="ECO:0007669"/>
    <property type="project" value="TreeGrafter"/>
</dbReference>
<dbReference type="Gene3D" id="3.30.420.100">
    <property type="match status" value="1"/>
</dbReference>
<keyword evidence="2 7" id="KW-0699">rRNA-binding</keyword>
<dbReference type="InterPro" id="IPR004389">
    <property type="entry name" value="Ribosomal_uL18_bac-type"/>
</dbReference>
<protein>
    <recommendedName>
        <fullName evidence="6 7">Large ribosomal subunit protein uL18</fullName>
    </recommendedName>
</protein>
<keyword evidence="4 7" id="KW-0689">Ribosomal protein</keyword>
<feature type="compositionally biased region" description="Basic residues" evidence="8">
    <location>
        <begin position="7"/>
        <end position="20"/>
    </location>
</feature>
<dbReference type="AlphaFoldDB" id="A0A915YJM3"/>
<feature type="region of interest" description="Disordered" evidence="8">
    <location>
        <begin position="1"/>
        <end position="23"/>
    </location>
</feature>